<reference evidence="2 3" key="1">
    <citation type="submission" date="2019-04" db="EMBL/GenBank/DDBJ databases">
        <title>Lewinella litorea sp. nov., isolated from a marine sand.</title>
        <authorList>
            <person name="Yoon J.-H."/>
        </authorList>
    </citation>
    <scope>NUCLEOTIDE SEQUENCE [LARGE SCALE GENOMIC DNA]</scope>
    <source>
        <strain evidence="2 3">HSMS-39</strain>
    </source>
</reference>
<dbReference type="SUPFAM" id="SSF141673">
    <property type="entry name" value="MOSC N-terminal domain-like"/>
    <property type="match status" value="1"/>
</dbReference>
<dbReference type="Proteomes" id="UP000308528">
    <property type="component" value="Unassembled WGS sequence"/>
</dbReference>
<accession>A0A4S4NS95</accession>
<dbReference type="Pfam" id="PF03473">
    <property type="entry name" value="MOSC"/>
    <property type="match status" value="1"/>
</dbReference>
<name>A0A4S4NS95_9BACT</name>
<dbReference type="GO" id="GO:0030170">
    <property type="term" value="F:pyridoxal phosphate binding"/>
    <property type="evidence" value="ECO:0007669"/>
    <property type="project" value="InterPro"/>
</dbReference>
<dbReference type="EMBL" id="SRSF01000001">
    <property type="protein sequence ID" value="THH41298.1"/>
    <property type="molecule type" value="Genomic_DNA"/>
</dbReference>
<dbReference type="RefSeq" id="WP_136456124.1">
    <property type="nucleotide sequence ID" value="NZ_SRSF01000001.1"/>
</dbReference>
<dbReference type="GO" id="GO:0030151">
    <property type="term" value="F:molybdenum ion binding"/>
    <property type="evidence" value="ECO:0007669"/>
    <property type="project" value="InterPro"/>
</dbReference>
<sequence>MKVVALYRYPIKSLGGQSVAALEPRERGFTGDRRWMLIDTHGRFVSQREYPQLARFTAEILPDNGLGIRERSSAEWMWKTQEAQPTGAPQIMVTVWDDTFTATLVETPADFGDRLGLSGVRLVYMDADSRRPVDQRYAGPDETVSFADGFPYLIASTGSLAELGRRYGEALDMLRFRPNVVVNSSEAFAEDNWASLSIGDHKFDLPKPCARCIMVTNEPTTGDRDPRVLASLAAFRKRGNKVLFGENALWRGGVGPVRLGDTVTVTARRSD</sequence>
<comment type="caution">
    <text evidence="2">The sequence shown here is derived from an EMBL/GenBank/DDBJ whole genome shotgun (WGS) entry which is preliminary data.</text>
</comment>
<dbReference type="Pfam" id="PF03476">
    <property type="entry name" value="MOSC_N"/>
    <property type="match status" value="1"/>
</dbReference>
<dbReference type="OrthoDB" id="581532at2"/>
<organism evidence="2 3">
    <name type="scientific">Neolewinella litorea</name>
    <dbReference type="NCBI Taxonomy" id="2562452"/>
    <lineage>
        <taxon>Bacteria</taxon>
        <taxon>Pseudomonadati</taxon>
        <taxon>Bacteroidota</taxon>
        <taxon>Saprospiria</taxon>
        <taxon>Saprospirales</taxon>
        <taxon>Lewinellaceae</taxon>
        <taxon>Neolewinella</taxon>
    </lineage>
</organism>
<dbReference type="AlphaFoldDB" id="A0A4S4NS95"/>
<dbReference type="PROSITE" id="PS51340">
    <property type="entry name" value="MOSC"/>
    <property type="match status" value="1"/>
</dbReference>
<evidence type="ECO:0000259" key="1">
    <source>
        <dbReference type="PROSITE" id="PS51340"/>
    </source>
</evidence>
<evidence type="ECO:0000313" key="2">
    <source>
        <dbReference type="EMBL" id="THH41298.1"/>
    </source>
</evidence>
<dbReference type="PANTHER" id="PTHR14237">
    <property type="entry name" value="MOLYBDOPTERIN COFACTOR SULFURASE MOSC"/>
    <property type="match status" value="1"/>
</dbReference>
<proteinExistence type="predicted"/>
<dbReference type="InterPro" id="IPR011037">
    <property type="entry name" value="Pyrv_Knase-like_insert_dom_sf"/>
</dbReference>
<dbReference type="InterPro" id="IPR005302">
    <property type="entry name" value="MoCF_Sase_C"/>
</dbReference>
<dbReference type="PANTHER" id="PTHR14237:SF19">
    <property type="entry name" value="MITOCHONDRIAL AMIDOXIME REDUCING COMPONENT 1"/>
    <property type="match status" value="1"/>
</dbReference>
<feature type="domain" description="MOSC" evidence="1">
    <location>
        <begin position="125"/>
        <end position="266"/>
    </location>
</feature>
<dbReference type="GO" id="GO:0003824">
    <property type="term" value="F:catalytic activity"/>
    <property type="evidence" value="ECO:0007669"/>
    <property type="project" value="InterPro"/>
</dbReference>
<evidence type="ECO:0000313" key="3">
    <source>
        <dbReference type="Proteomes" id="UP000308528"/>
    </source>
</evidence>
<dbReference type="SUPFAM" id="SSF50800">
    <property type="entry name" value="PK beta-barrel domain-like"/>
    <property type="match status" value="1"/>
</dbReference>
<gene>
    <name evidence="2" type="ORF">E4021_01490</name>
</gene>
<dbReference type="InterPro" id="IPR005303">
    <property type="entry name" value="MOCOS_middle"/>
</dbReference>
<protein>
    <submittedName>
        <fullName evidence="2">MOSC domain-containing protein</fullName>
    </submittedName>
</protein>
<keyword evidence="3" id="KW-1185">Reference proteome</keyword>